<dbReference type="EMBL" id="MFZV01000053">
    <property type="protein sequence ID" value="OGK30051.1"/>
    <property type="molecule type" value="Genomic_DNA"/>
</dbReference>
<organism evidence="1 2">
    <name type="scientific">Candidatus Roizmanbacteria bacterium RIFCSPHIGHO2_12_FULL_33_9</name>
    <dbReference type="NCBI Taxonomy" id="1802045"/>
    <lineage>
        <taxon>Bacteria</taxon>
        <taxon>Candidatus Roizmaniibacteriota</taxon>
    </lineage>
</organism>
<name>A0A1F7HFN3_9BACT</name>
<sequence>MADEIGPKEQHIGQLVFPNPYTTLTDLEYLDTVRQENKVYRADIIDKLNGLDLPQGACLALSGSDGKSEKHIQSLPELILIIDSEEDRFLALKVVEWYDQKYGSGSYVKEFDTAAKGMPEVKVVFSDLPISNTNELEFGGSGFSLYPDRILNSSFIKGDEESHLRAKIKTLQEMATTKIVRGLKDQIRDYKRPLHTGFYRGEAVFSVDDNEKTVSEYYDEHEGAYTVGFKIPFLRSVQRKLDILTAQLLRSGKISSIDEFAKLYPSNTLERMSFLSEYVDITGLNDLKNAYLWFLRAYHQAQEEYKTTQKRIVAKFDMQEFIRHREAVLRFIS</sequence>
<comment type="caution">
    <text evidence="1">The sequence shown here is derived from an EMBL/GenBank/DDBJ whole genome shotgun (WGS) entry which is preliminary data.</text>
</comment>
<evidence type="ECO:0000313" key="2">
    <source>
        <dbReference type="Proteomes" id="UP000177199"/>
    </source>
</evidence>
<accession>A0A1F7HFN3</accession>
<proteinExistence type="predicted"/>
<evidence type="ECO:0000313" key="1">
    <source>
        <dbReference type="EMBL" id="OGK30051.1"/>
    </source>
</evidence>
<gene>
    <name evidence="1" type="ORF">A3F29_03440</name>
</gene>
<reference evidence="1 2" key="1">
    <citation type="journal article" date="2016" name="Nat. Commun.">
        <title>Thousands of microbial genomes shed light on interconnected biogeochemical processes in an aquifer system.</title>
        <authorList>
            <person name="Anantharaman K."/>
            <person name="Brown C.T."/>
            <person name="Hug L.A."/>
            <person name="Sharon I."/>
            <person name="Castelle C.J."/>
            <person name="Probst A.J."/>
            <person name="Thomas B.C."/>
            <person name="Singh A."/>
            <person name="Wilkins M.J."/>
            <person name="Karaoz U."/>
            <person name="Brodie E.L."/>
            <person name="Williams K.H."/>
            <person name="Hubbard S.S."/>
            <person name="Banfield J.F."/>
        </authorList>
    </citation>
    <scope>NUCLEOTIDE SEQUENCE [LARGE SCALE GENOMIC DNA]</scope>
</reference>
<protein>
    <submittedName>
        <fullName evidence="1">Uncharacterized protein</fullName>
    </submittedName>
</protein>
<dbReference type="AlphaFoldDB" id="A0A1F7HFN3"/>
<dbReference type="Proteomes" id="UP000177199">
    <property type="component" value="Unassembled WGS sequence"/>
</dbReference>